<keyword evidence="2" id="KW-1185">Reference proteome</keyword>
<dbReference type="EMBL" id="CM056796">
    <property type="protein sequence ID" value="KAJ8714181.1"/>
    <property type="molecule type" value="Genomic_DNA"/>
</dbReference>
<name>A0ACC2QFE7_9NEOP</name>
<evidence type="ECO:0000313" key="1">
    <source>
        <dbReference type="EMBL" id="KAJ8714181.1"/>
    </source>
</evidence>
<sequence>MLKVFVIFLYFVVVLINCEHVRKRKEGRKQGKLFTFNTVDEDIRIDLDFTVPFLSIPVKKTMNSAYGMLDFPTMNINPASLALGGAVVLGTSIVVPLILKFYANEHSHRYGRILDNAEFGADAVLDFAQQMLSGSHGFRGCPLMVACWAAQQEYASPRDILNQIVNNKLLSSMVNSSAVEDAMISGRHGRSCSSFGPCPLQEHHVPMLMTNLAVFTNSPGLK</sequence>
<proteinExistence type="predicted"/>
<dbReference type="Proteomes" id="UP001231649">
    <property type="component" value="Chromosome 20"/>
</dbReference>
<gene>
    <name evidence="1" type="ORF">PYW08_007801</name>
</gene>
<evidence type="ECO:0000313" key="2">
    <source>
        <dbReference type="Proteomes" id="UP001231649"/>
    </source>
</evidence>
<comment type="caution">
    <text evidence="1">The sequence shown here is derived from an EMBL/GenBank/DDBJ whole genome shotgun (WGS) entry which is preliminary data.</text>
</comment>
<reference evidence="1" key="1">
    <citation type="submission" date="2023-03" db="EMBL/GenBank/DDBJ databases">
        <title>Chromosome-level genomes of two armyworms, Mythimna separata and Mythimna loreyi, provide insights into the biosynthesis and reception of sex pheromones.</title>
        <authorList>
            <person name="Zhao H."/>
        </authorList>
    </citation>
    <scope>NUCLEOTIDE SEQUENCE</scope>
    <source>
        <strain evidence="1">BeijingLab</strain>
    </source>
</reference>
<accession>A0ACC2QFE7</accession>
<organism evidence="1 2">
    <name type="scientific">Mythimna loreyi</name>
    <dbReference type="NCBI Taxonomy" id="667449"/>
    <lineage>
        <taxon>Eukaryota</taxon>
        <taxon>Metazoa</taxon>
        <taxon>Ecdysozoa</taxon>
        <taxon>Arthropoda</taxon>
        <taxon>Hexapoda</taxon>
        <taxon>Insecta</taxon>
        <taxon>Pterygota</taxon>
        <taxon>Neoptera</taxon>
        <taxon>Endopterygota</taxon>
        <taxon>Lepidoptera</taxon>
        <taxon>Glossata</taxon>
        <taxon>Ditrysia</taxon>
        <taxon>Noctuoidea</taxon>
        <taxon>Noctuidae</taxon>
        <taxon>Noctuinae</taxon>
        <taxon>Hadenini</taxon>
        <taxon>Mythimna</taxon>
    </lineage>
</organism>
<protein>
    <submittedName>
        <fullName evidence="1">Uncharacterized protein</fullName>
    </submittedName>
</protein>